<dbReference type="SUPFAM" id="SSF52777">
    <property type="entry name" value="CoA-dependent acyltransferases"/>
    <property type="match status" value="2"/>
</dbReference>
<feature type="domain" description="O-acyltransferase WSD1 C-terminal" evidence="14">
    <location>
        <begin position="321"/>
        <end position="471"/>
    </location>
</feature>
<evidence type="ECO:0000256" key="12">
    <source>
        <dbReference type="SAM" id="MobiDB-lite"/>
    </source>
</evidence>
<evidence type="ECO:0000256" key="3">
    <source>
        <dbReference type="ARBA" id="ARBA00009587"/>
    </source>
</evidence>
<dbReference type="InterPro" id="IPR009721">
    <property type="entry name" value="O-acyltransferase_WSD1_C"/>
</dbReference>
<evidence type="ECO:0000256" key="2">
    <source>
        <dbReference type="ARBA" id="ARBA00005189"/>
    </source>
</evidence>
<dbReference type="Gene3D" id="3.30.559.10">
    <property type="entry name" value="Chloramphenicol acetyltransferase-like domain"/>
    <property type="match status" value="1"/>
</dbReference>
<evidence type="ECO:0000256" key="4">
    <source>
        <dbReference type="ARBA" id="ARBA00013244"/>
    </source>
</evidence>
<evidence type="ECO:0000256" key="11">
    <source>
        <dbReference type="RuleBase" id="RU361241"/>
    </source>
</evidence>
<evidence type="ECO:0000256" key="7">
    <source>
        <dbReference type="ARBA" id="ARBA00022798"/>
    </source>
</evidence>
<evidence type="ECO:0000259" key="13">
    <source>
        <dbReference type="Pfam" id="PF03007"/>
    </source>
</evidence>
<dbReference type="RefSeq" id="WP_344196033.1">
    <property type="nucleotide sequence ID" value="NZ_BAAAND010000008.1"/>
</dbReference>
<dbReference type="InterPro" id="IPR004255">
    <property type="entry name" value="O-acyltransferase_WSD1_N"/>
</dbReference>
<keyword evidence="5 11" id="KW-0444">Lipid biosynthesis</keyword>
<sequence length="481" mass="52582">MTIEQVDDLGAMYLAAENDHVRTHTAALMTIDPAGRTLTIRRLRELVRERLDLVPVFRRRLAAVPFGLDRPYWVETDVDLEFHVREIALPAPGDDEVLRRQVARIFARPLDRSRPLWEMYLIQGLRGGRAAVLTKIHHAAADAESALQIVAALTNTTAHPRRRRTSSTADEPVRPPGTAAMLLRGLGAAVRQPVRAVTGLPAALSGVDELPVFGTLPGVRLIGATTALLTRRRRHTPMARSPRTSFNRQISPHRRIGIADVPLEDVKLVKQHFAVSVNDVVMALAAGALRRWLLEHAELPERALTAIVPVSLRDPGSTYDGNRLTAIVVPIPTDVEDPAARLGAAHRAMLSALRDLGTTAPDALTDTIRMVPPPFLVRTVQYLTRLNSWAPLTPAMNVNISNVRGPQQQLYLAGAKVESIVPLAGITDGLGLNLTVLSYHGRLSIGIVTDRHQVPDVQRIADWMGDELAALIRFASSSASP</sequence>
<comment type="catalytic activity">
    <reaction evidence="10 11">
        <text>an acyl-CoA + a 1,2-diacyl-sn-glycerol = a triacyl-sn-glycerol + CoA</text>
        <dbReference type="Rhea" id="RHEA:10868"/>
        <dbReference type="ChEBI" id="CHEBI:17815"/>
        <dbReference type="ChEBI" id="CHEBI:57287"/>
        <dbReference type="ChEBI" id="CHEBI:58342"/>
        <dbReference type="ChEBI" id="CHEBI:64615"/>
        <dbReference type="EC" id="2.3.1.20"/>
    </reaction>
</comment>
<evidence type="ECO:0000313" key="16">
    <source>
        <dbReference type="Proteomes" id="UP001500190"/>
    </source>
</evidence>
<evidence type="ECO:0000256" key="5">
    <source>
        <dbReference type="ARBA" id="ARBA00022516"/>
    </source>
</evidence>
<dbReference type="NCBIfam" id="TIGR02946">
    <property type="entry name" value="acyl_WS_DGAT"/>
    <property type="match status" value="1"/>
</dbReference>
<evidence type="ECO:0000256" key="1">
    <source>
        <dbReference type="ARBA" id="ARBA00004771"/>
    </source>
</evidence>
<comment type="pathway">
    <text evidence="1 11">Glycerolipid metabolism; triacylglycerol biosynthesis.</text>
</comment>
<dbReference type="Pfam" id="PF03007">
    <property type="entry name" value="WS_DGAT_cat"/>
    <property type="match status" value="1"/>
</dbReference>
<feature type="domain" description="O-acyltransferase WSD1-like N-terminal" evidence="13">
    <location>
        <begin position="11"/>
        <end position="281"/>
    </location>
</feature>
<dbReference type="PANTHER" id="PTHR31650:SF1">
    <property type="entry name" value="WAX ESTER SYNTHASE_DIACYLGLYCEROL ACYLTRANSFERASE 4-RELATED"/>
    <property type="match status" value="1"/>
</dbReference>
<evidence type="ECO:0000313" key="15">
    <source>
        <dbReference type="EMBL" id="GAA1598889.1"/>
    </source>
</evidence>
<gene>
    <name evidence="15" type="ORF">GCM10009742_53150</name>
</gene>
<evidence type="ECO:0000256" key="9">
    <source>
        <dbReference type="ARBA" id="ARBA00023315"/>
    </source>
</evidence>
<dbReference type="InterPro" id="IPR014292">
    <property type="entry name" value="Acyl_transf_WS/DGAT"/>
</dbReference>
<dbReference type="Proteomes" id="UP001500190">
    <property type="component" value="Unassembled WGS sequence"/>
</dbReference>
<keyword evidence="8 11" id="KW-0443">Lipid metabolism</keyword>
<name>A0ABN2E7M8_9ACTN</name>
<dbReference type="InterPro" id="IPR045034">
    <property type="entry name" value="O-acyltransferase_WSD1-like"/>
</dbReference>
<dbReference type="EC" id="2.3.1.20" evidence="4 11"/>
<dbReference type="InterPro" id="IPR023213">
    <property type="entry name" value="CAT-like_dom_sf"/>
</dbReference>
<comment type="pathway">
    <text evidence="2">Lipid metabolism.</text>
</comment>
<comment type="similarity">
    <text evidence="3 11">Belongs to the long-chain O-acyltransferase family.</text>
</comment>
<keyword evidence="9 11" id="KW-0012">Acyltransferase</keyword>
<feature type="region of interest" description="Disordered" evidence="12">
    <location>
        <begin position="157"/>
        <end position="176"/>
    </location>
</feature>
<keyword evidence="6 11" id="KW-0808">Transferase</keyword>
<dbReference type="PANTHER" id="PTHR31650">
    <property type="entry name" value="O-ACYLTRANSFERASE (WSD1-LIKE) FAMILY PROTEIN"/>
    <property type="match status" value="1"/>
</dbReference>
<reference evidence="15 16" key="1">
    <citation type="journal article" date="2019" name="Int. J. Syst. Evol. Microbiol.">
        <title>The Global Catalogue of Microorganisms (GCM) 10K type strain sequencing project: providing services to taxonomists for standard genome sequencing and annotation.</title>
        <authorList>
            <consortium name="The Broad Institute Genomics Platform"/>
            <consortium name="The Broad Institute Genome Sequencing Center for Infectious Disease"/>
            <person name="Wu L."/>
            <person name="Ma J."/>
        </authorList>
    </citation>
    <scope>NUCLEOTIDE SEQUENCE [LARGE SCALE GENOMIC DNA]</scope>
    <source>
        <strain evidence="15 16">JCM 14304</strain>
    </source>
</reference>
<proteinExistence type="inferred from homology"/>
<organism evidence="15 16">
    <name type="scientific">Kribbella karoonensis</name>
    <dbReference type="NCBI Taxonomy" id="324851"/>
    <lineage>
        <taxon>Bacteria</taxon>
        <taxon>Bacillati</taxon>
        <taxon>Actinomycetota</taxon>
        <taxon>Actinomycetes</taxon>
        <taxon>Propionibacteriales</taxon>
        <taxon>Kribbellaceae</taxon>
        <taxon>Kribbella</taxon>
    </lineage>
</organism>
<comment type="caution">
    <text evidence="15">The sequence shown here is derived from an EMBL/GenBank/DDBJ whole genome shotgun (WGS) entry which is preliminary data.</text>
</comment>
<evidence type="ECO:0000256" key="6">
    <source>
        <dbReference type="ARBA" id="ARBA00022679"/>
    </source>
</evidence>
<accession>A0ABN2E7M8</accession>
<keyword evidence="16" id="KW-1185">Reference proteome</keyword>
<keyword evidence="7 11" id="KW-0319">Glycerol metabolism</keyword>
<dbReference type="Pfam" id="PF06974">
    <property type="entry name" value="WS_DGAT_C"/>
    <property type="match status" value="1"/>
</dbReference>
<evidence type="ECO:0000256" key="8">
    <source>
        <dbReference type="ARBA" id="ARBA00023098"/>
    </source>
</evidence>
<protein>
    <recommendedName>
        <fullName evidence="4 11">Diacylglycerol O-acyltransferase</fullName>
        <ecNumber evidence="4 11">2.3.1.20</ecNumber>
    </recommendedName>
</protein>
<evidence type="ECO:0000259" key="14">
    <source>
        <dbReference type="Pfam" id="PF06974"/>
    </source>
</evidence>
<dbReference type="EMBL" id="BAAAND010000008">
    <property type="protein sequence ID" value="GAA1598889.1"/>
    <property type="molecule type" value="Genomic_DNA"/>
</dbReference>
<evidence type="ECO:0000256" key="10">
    <source>
        <dbReference type="ARBA" id="ARBA00048109"/>
    </source>
</evidence>